<organism evidence="1 3">
    <name type="scientific">Caproicibacterium lactatifermentans</name>
    <dbReference type="NCBI Taxonomy" id="2666138"/>
    <lineage>
        <taxon>Bacteria</taxon>
        <taxon>Bacillati</taxon>
        <taxon>Bacillota</taxon>
        <taxon>Clostridia</taxon>
        <taxon>Eubacteriales</taxon>
        <taxon>Oscillospiraceae</taxon>
        <taxon>Caproicibacterium</taxon>
    </lineage>
</organism>
<name>A0A859DSY1_9FIRM</name>
<keyword evidence="4" id="KW-1185">Reference proteome</keyword>
<dbReference type="Pfam" id="PF04531">
    <property type="entry name" value="Phage_holin_1"/>
    <property type="match status" value="1"/>
</dbReference>
<evidence type="ECO:0000313" key="3">
    <source>
        <dbReference type="Proteomes" id="UP000501316"/>
    </source>
</evidence>
<dbReference type="InterPro" id="IPR006485">
    <property type="entry name" value="Phage-like_holin"/>
</dbReference>
<dbReference type="AlphaFoldDB" id="A0A859DSY1"/>
<dbReference type="KEGG" id="clf:GJQ69_07250"/>
<sequence length="92" mass="9914">MAAMQEQMKSMGGDISEVKGSIKVITSKPANRWELFVQTLGGALLRAVSNPVIVVSIVASVWTALTDPTTKGFGDSQRALSYENLSIQNKNM</sequence>
<dbReference type="EMBL" id="CP046161">
    <property type="protein sequence ID" value="QKO31214.1"/>
    <property type="molecule type" value="Genomic_DNA"/>
</dbReference>
<proteinExistence type="predicted"/>
<evidence type="ECO:0000313" key="4">
    <source>
        <dbReference type="Proteomes" id="UP000509623"/>
    </source>
</evidence>
<dbReference type="Proteomes" id="UP000501316">
    <property type="component" value="Chromosome"/>
</dbReference>
<protein>
    <submittedName>
        <fullName evidence="1">Uncharacterized protein</fullName>
    </submittedName>
</protein>
<reference evidence="3 4" key="1">
    <citation type="submission" date="2019-11" db="EMBL/GenBank/DDBJ databases">
        <authorList>
            <person name="Ren C."/>
            <person name="Wang H."/>
            <person name="Xu Y."/>
        </authorList>
    </citation>
    <scope>NUCLEOTIDE SEQUENCE [LARGE SCALE GENOMIC DNA]</scope>
    <source>
        <strain evidence="4">JNU-WLY1368</strain>
        <strain evidence="1 3">LBM 19010</strain>
    </source>
</reference>
<evidence type="ECO:0000313" key="1">
    <source>
        <dbReference type="EMBL" id="QKN24804.1"/>
    </source>
</evidence>
<dbReference type="EMBL" id="CP046051">
    <property type="protein sequence ID" value="QKN24804.1"/>
    <property type="molecule type" value="Genomic_DNA"/>
</dbReference>
<reference evidence="2" key="2">
    <citation type="journal article" date="2021" name="Appl. Environ. Microbiol.">
        <title>Adaptability of a Caproate-Producing Bacterium Contributes to Its Dominance in an Anaerobic Fermentation System.</title>
        <authorList>
            <person name="Wang H."/>
            <person name="Gu Y."/>
            <person name="Zhou W."/>
            <person name="Zhao D."/>
            <person name="Qiao Z."/>
            <person name="Zheng J."/>
            <person name="Gao J."/>
            <person name="Chen X."/>
            <person name="Ren C."/>
            <person name="Xu Y."/>
        </authorList>
    </citation>
    <scope>NUCLEOTIDE SEQUENCE</scope>
    <source>
        <strain evidence="2">JNU-WLY1368</strain>
    </source>
</reference>
<reference evidence="2" key="3">
    <citation type="journal article" date="2022" name="Int. J. Syst. Evol. Microbiol.">
        <title>Caproicibacterium lactatifermentans sp. nov., isolated from pit clay used for the production of Chinese strong aroma-type liquor.</title>
        <authorList>
            <person name="Wang H."/>
            <person name="Gu Y."/>
            <person name="Zhao D."/>
            <person name="Qiao Z."/>
            <person name="Zheng J."/>
            <person name="Gao J."/>
            <person name="Ren C."/>
            <person name="Xu Y."/>
        </authorList>
    </citation>
    <scope>NUCLEOTIDE SEQUENCE</scope>
    <source>
        <strain evidence="2">JNU-WLY1368</strain>
    </source>
</reference>
<evidence type="ECO:0000313" key="2">
    <source>
        <dbReference type="EMBL" id="QKO31214.1"/>
    </source>
</evidence>
<accession>A0A859DSY1</accession>
<gene>
    <name evidence="1" type="ORF">GJQ69_07250</name>
    <name evidence="2" type="ORF">GKP14_06560</name>
</gene>
<dbReference type="Proteomes" id="UP000509623">
    <property type="component" value="Chromosome"/>
</dbReference>